<sequence length="274" mass="29746">MTYLICSDVDGTLMVDHTQMTPATRQAIRQIMAQGNQFYIASGRMLPLARQTAALIGGPVKIIAADGATFEQGDQLVTSHLANAKLKLIYQTALSNNCRVFFFETNRIYYTGCEPPYQAKAAHAHTGGLPNDLNVMPLIGPEFLPNLGDHITNAIVYGQPSELALVRQILVDQTMFSLTSTPDHLEIVPHGIDKAFALASIQRHLGIDRAHTIVFGDALEDISTFKLAGHSVAMGNANEALKQVATDVTLSNDQDGVAVFLQDFFNLNENVAHG</sequence>
<accession>A0ABW1S3F0</accession>
<reference evidence="2" key="1">
    <citation type="journal article" date="2019" name="Int. J. Syst. Evol. Microbiol.">
        <title>The Global Catalogue of Microorganisms (GCM) 10K type strain sequencing project: providing services to taxonomists for standard genome sequencing and annotation.</title>
        <authorList>
            <consortium name="The Broad Institute Genomics Platform"/>
            <consortium name="The Broad Institute Genome Sequencing Center for Infectious Disease"/>
            <person name="Wu L."/>
            <person name="Ma J."/>
        </authorList>
    </citation>
    <scope>NUCLEOTIDE SEQUENCE [LARGE SCALE GENOMIC DNA]</scope>
    <source>
        <strain evidence="2">CCM 8933</strain>
    </source>
</reference>
<dbReference type="Gene3D" id="3.40.50.1000">
    <property type="entry name" value="HAD superfamily/HAD-like"/>
    <property type="match status" value="1"/>
</dbReference>
<comment type="caution">
    <text evidence="1">The sequence shown here is derived from an EMBL/GenBank/DDBJ whole genome shotgun (WGS) entry which is preliminary data.</text>
</comment>
<dbReference type="Gene3D" id="3.30.1240.10">
    <property type="match status" value="1"/>
</dbReference>
<dbReference type="EC" id="3.1.3.-" evidence="1"/>
<dbReference type="Proteomes" id="UP001596282">
    <property type="component" value="Unassembled WGS sequence"/>
</dbReference>
<dbReference type="PANTHER" id="PTHR10000:SF23">
    <property type="entry name" value="5-AMINO-6-(5-PHOSPHO-D-RIBITYLAMINO)URACIL PHOSPHATASE YITU"/>
    <property type="match status" value="1"/>
</dbReference>
<gene>
    <name evidence="1" type="ORF">ACFP5Y_14175</name>
</gene>
<dbReference type="SUPFAM" id="SSF56784">
    <property type="entry name" value="HAD-like"/>
    <property type="match status" value="1"/>
</dbReference>
<dbReference type="RefSeq" id="WP_137627376.1">
    <property type="nucleotide sequence ID" value="NZ_BJDJ01000001.1"/>
</dbReference>
<evidence type="ECO:0000313" key="1">
    <source>
        <dbReference type="EMBL" id="MFC6182380.1"/>
    </source>
</evidence>
<name>A0ABW1S3F0_9LACO</name>
<evidence type="ECO:0000313" key="2">
    <source>
        <dbReference type="Proteomes" id="UP001596282"/>
    </source>
</evidence>
<dbReference type="InterPro" id="IPR023214">
    <property type="entry name" value="HAD_sf"/>
</dbReference>
<protein>
    <submittedName>
        <fullName evidence="1">HAD family hydrolase</fullName>
        <ecNumber evidence="1">3.-.-.-</ecNumber>
        <ecNumber evidence="1">3.1.3.-</ecNumber>
    </submittedName>
</protein>
<dbReference type="InterPro" id="IPR000150">
    <property type="entry name" value="Cof"/>
</dbReference>
<proteinExistence type="predicted"/>
<dbReference type="Pfam" id="PF08282">
    <property type="entry name" value="Hydrolase_3"/>
    <property type="match status" value="1"/>
</dbReference>
<dbReference type="EC" id="3.-.-.-" evidence="1"/>
<keyword evidence="2" id="KW-1185">Reference proteome</keyword>
<dbReference type="NCBIfam" id="TIGR00099">
    <property type="entry name" value="Cof-subfamily"/>
    <property type="match status" value="1"/>
</dbReference>
<organism evidence="1 2">
    <name type="scientific">Lactiplantibacillus daowaiensis</name>
    <dbReference type="NCBI Taxonomy" id="2559918"/>
    <lineage>
        <taxon>Bacteria</taxon>
        <taxon>Bacillati</taxon>
        <taxon>Bacillota</taxon>
        <taxon>Bacilli</taxon>
        <taxon>Lactobacillales</taxon>
        <taxon>Lactobacillaceae</taxon>
        <taxon>Lactiplantibacillus</taxon>
    </lineage>
</organism>
<dbReference type="EMBL" id="JBHSSC010000045">
    <property type="protein sequence ID" value="MFC6182380.1"/>
    <property type="molecule type" value="Genomic_DNA"/>
</dbReference>
<dbReference type="GO" id="GO:0016787">
    <property type="term" value="F:hydrolase activity"/>
    <property type="evidence" value="ECO:0007669"/>
    <property type="project" value="UniProtKB-KW"/>
</dbReference>
<dbReference type="InterPro" id="IPR036412">
    <property type="entry name" value="HAD-like_sf"/>
</dbReference>
<dbReference type="PANTHER" id="PTHR10000">
    <property type="entry name" value="PHOSPHOSERINE PHOSPHATASE"/>
    <property type="match status" value="1"/>
</dbReference>
<keyword evidence="1" id="KW-0378">Hydrolase</keyword>